<dbReference type="Pfam" id="PF01471">
    <property type="entry name" value="PG_binding_1"/>
    <property type="match status" value="1"/>
</dbReference>
<dbReference type="InterPro" id="IPR008271">
    <property type="entry name" value="Ser/Thr_kinase_AS"/>
</dbReference>
<evidence type="ECO:0000256" key="7">
    <source>
        <dbReference type="PROSITE-ProRule" id="PRU10141"/>
    </source>
</evidence>
<reference evidence="9 10" key="1">
    <citation type="submission" date="2020-07" db="EMBL/GenBank/DDBJ databases">
        <authorList>
            <person name="Zhuang K."/>
            <person name="Ran Y."/>
        </authorList>
    </citation>
    <scope>NUCLEOTIDE SEQUENCE [LARGE SCALE GENOMIC DNA]</scope>
    <source>
        <strain evidence="9 10">WCH-YHL-001</strain>
    </source>
</reference>
<evidence type="ECO:0000256" key="6">
    <source>
        <dbReference type="ARBA" id="ARBA00022840"/>
    </source>
</evidence>
<dbReference type="PROSITE" id="PS50011">
    <property type="entry name" value="PROTEIN_KINASE_DOM"/>
    <property type="match status" value="1"/>
</dbReference>
<dbReference type="InterPro" id="IPR011009">
    <property type="entry name" value="Kinase-like_dom_sf"/>
</dbReference>
<dbReference type="SUPFAM" id="SSF56112">
    <property type="entry name" value="Protein kinase-like (PK-like)"/>
    <property type="match status" value="1"/>
</dbReference>
<evidence type="ECO:0000256" key="5">
    <source>
        <dbReference type="ARBA" id="ARBA00022777"/>
    </source>
</evidence>
<keyword evidence="10" id="KW-1185">Reference proteome</keyword>
<proteinExistence type="predicted"/>
<sequence length="441" mass="47223">MSVLVPGTRFAGYRIEGLLGTGGMGTVYRARHPTLSVPVALKVLRPGRDRRDDHALFRREARLAAQLDHPNIVAVRDFGEEDGIPWMAMQFVRGRDAAALLRTSPGGLDPARAVHIVSEAAKALDHAHENQVIHRDIKPANIFLAEGDNGLDRVLVGDFGIARSIATAETLTRTGFRAYSEPYAPPEQRLGLPVDARADVHALGVTLHELLTGHLPGVTPAPAAHRLTAPMRAVTARATAAEPGERYASCGELAAAARAALHESPRPRPRIAATLTALGVVAAAILFALLRSDTSAPEPAAAPVTTPSKKVTVYTVRCEQTRLITVAPGLHTVVPTSKEGDRICIIHWRDFEAQQNGETPSPANDAVRALQDALKRCEAATIGDAAGLYLKDTRNSVVAAQHKYAITEDGIFGPKTSGVIQWPYFTDAGKQFDRCGNLAPQ</sequence>
<accession>A0A7D6ZHB6</accession>
<dbReference type="KEGG" id="nhu:H0264_21450"/>
<dbReference type="InterPro" id="IPR036366">
    <property type="entry name" value="PGBDSf"/>
</dbReference>
<dbReference type="InterPro" id="IPR000719">
    <property type="entry name" value="Prot_kinase_dom"/>
</dbReference>
<keyword evidence="5 9" id="KW-0418">Kinase</keyword>
<dbReference type="AlphaFoldDB" id="A0A7D6ZHB6"/>
<dbReference type="InterPro" id="IPR017441">
    <property type="entry name" value="Protein_kinase_ATP_BS"/>
</dbReference>
<name>A0A7D6ZHB6_9NOCA</name>
<evidence type="ECO:0000313" key="10">
    <source>
        <dbReference type="Proteomes" id="UP000515512"/>
    </source>
</evidence>
<evidence type="ECO:0000259" key="8">
    <source>
        <dbReference type="PROSITE" id="PS50011"/>
    </source>
</evidence>
<dbReference type="InterPro" id="IPR036365">
    <property type="entry name" value="PGBD-like_sf"/>
</dbReference>
<feature type="binding site" evidence="7">
    <location>
        <position position="42"/>
    </location>
    <ligand>
        <name>ATP</name>
        <dbReference type="ChEBI" id="CHEBI:30616"/>
    </ligand>
</feature>
<keyword evidence="2" id="KW-0723">Serine/threonine-protein kinase</keyword>
<dbReference type="PROSITE" id="PS00108">
    <property type="entry name" value="PROTEIN_KINASE_ST"/>
    <property type="match status" value="1"/>
</dbReference>
<gene>
    <name evidence="9" type="ORF">H0264_21450</name>
</gene>
<dbReference type="GO" id="GO:0005524">
    <property type="term" value="F:ATP binding"/>
    <property type="evidence" value="ECO:0007669"/>
    <property type="project" value="UniProtKB-UniRule"/>
</dbReference>
<dbReference type="Proteomes" id="UP000515512">
    <property type="component" value="Chromosome"/>
</dbReference>
<keyword evidence="6 7" id="KW-0067">ATP-binding</keyword>
<evidence type="ECO:0000256" key="4">
    <source>
        <dbReference type="ARBA" id="ARBA00022741"/>
    </source>
</evidence>
<evidence type="ECO:0000256" key="1">
    <source>
        <dbReference type="ARBA" id="ARBA00012513"/>
    </source>
</evidence>
<dbReference type="PANTHER" id="PTHR43289">
    <property type="entry name" value="MITOGEN-ACTIVATED PROTEIN KINASE KINASE KINASE 20-RELATED"/>
    <property type="match status" value="1"/>
</dbReference>
<dbReference type="PROSITE" id="PS00107">
    <property type="entry name" value="PROTEIN_KINASE_ATP"/>
    <property type="match status" value="1"/>
</dbReference>
<dbReference type="InterPro" id="IPR002477">
    <property type="entry name" value="Peptidoglycan-bd-like"/>
</dbReference>
<feature type="domain" description="Protein kinase" evidence="8">
    <location>
        <begin position="13"/>
        <end position="287"/>
    </location>
</feature>
<evidence type="ECO:0000313" key="9">
    <source>
        <dbReference type="EMBL" id="QLY27983.1"/>
    </source>
</evidence>
<evidence type="ECO:0000256" key="2">
    <source>
        <dbReference type="ARBA" id="ARBA00022527"/>
    </source>
</evidence>
<dbReference type="EMBL" id="CP059399">
    <property type="protein sequence ID" value="QLY27983.1"/>
    <property type="molecule type" value="Genomic_DNA"/>
</dbReference>
<dbReference type="Pfam" id="PF00069">
    <property type="entry name" value="Pkinase"/>
    <property type="match status" value="1"/>
</dbReference>
<keyword evidence="3" id="KW-0808">Transferase</keyword>
<keyword evidence="4 7" id="KW-0547">Nucleotide-binding</keyword>
<dbReference type="Gene3D" id="1.10.510.10">
    <property type="entry name" value="Transferase(Phosphotransferase) domain 1"/>
    <property type="match status" value="1"/>
</dbReference>
<dbReference type="Gene3D" id="1.10.101.10">
    <property type="entry name" value="PGBD-like superfamily/PGBD"/>
    <property type="match status" value="1"/>
</dbReference>
<organism evidence="9 10">
    <name type="scientific">Nocardia huaxiensis</name>
    <dbReference type="NCBI Taxonomy" id="2755382"/>
    <lineage>
        <taxon>Bacteria</taxon>
        <taxon>Bacillati</taxon>
        <taxon>Actinomycetota</taxon>
        <taxon>Actinomycetes</taxon>
        <taxon>Mycobacteriales</taxon>
        <taxon>Nocardiaceae</taxon>
        <taxon>Nocardia</taxon>
    </lineage>
</organism>
<protein>
    <recommendedName>
        <fullName evidence="1">non-specific serine/threonine protein kinase</fullName>
        <ecNumber evidence="1">2.7.11.1</ecNumber>
    </recommendedName>
</protein>
<dbReference type="Gene3D" id="3.30.200.20">
    <property type="entry name" value="Phosphorylase Kinase, domain 1"/>
    <property type="match status" value="1"/>
</dbReference>
<dbReference type="SUPFAM" id="SSF47090">
    <property type="entry name" value="PGBD-like"/>
    <property type="match status" value="1"/>
</dbReference>
<dbReference type="PANTHER" id="PTHR43289:SF6">
    <property type="entry name" value="SERINE_THREONINE-PROTEIN KINASE NEKL-3"/>
    <property type="match status" value="1"/>
</dbReference>
<evidence type="ECO:0000256" key="3">
    <source>
        <dbReference type="ARBA" id="ARBA00022679"/>
    </source>
</evidence>
<dbReference type="RefSeq" id="WP_181579191.1">
    <property type="nucleotide sequence ID" value="NZ_CP059399.1"/>
</dbReference>
<dbReference type="EC" id="2.7.11.1" evidence="1"/>
<dbReference type="GO" id="GO:0004674">
    <property type="term" value="F:protein serine/threonine kinase activity"/>
    <property type="evidence" value="ECO:0007669"/>
    <property type="project" value="UniProtKB-KW"/>
</dbReference>
<dbReference type="CDD" id="cd14014">
    <property type="entry name" value="STKc_PknB_like"/>
    <property type="match status" value="1"/>
</dbReference>
<dbReference type="SMART" id="SM00220">
    <property type="entry name" value="S_TKc"/>
    <property type="match status" value="1"/>
</dbReference>